<keyword evidence="2" id="KW-0813">Transport</keyword>
<feature type="transmembrane region" description="Helical" evidence="7">
    <location>
        <begin position="346"/>
        <end position="367"/>
    </location>
</feature>
<dbReference type="RefSeq" id="WP_208098668.1">
    <property type="nucleotide sequence ID" value="NZ_JAGDYM010000015.1"/>
</dbReference>
<dbReference type="InterPro" id="IPR001958">
    <property type="entry name" value="Tet-R_TetA/multi-R_MdtG-like"/>
</dbReference>
<sequence>MRPSEADPRPAARIPFEVWALVAGGFAVALGYGVVAPAIPQFALEFGVSNFAAAAIVSAFALMRLVSAPLAGMLVQRFGERRTHITGLLIVAVSSGACVFAADYTQLLLLRAAGGIGSSMFTVAASALLIKVSPLEARGRVASLNSAGFLSGTLLGPVFGAIIAGLGLRAPFAFYFVTLAAAAAIIWLALRRSVLATRGEHGAPREILALGSALRMPHFRVALVSAFVFGWSSFGVRISVVPLFVAVAFGDDDPTTAAWVLASYAAGNAILIFPSGRWNDRFGRKPLLVTGMAVLTATYLLFPASPTLAIALAVMFVAGAGSALVSPGQQAVLADIVGRRSGGNVVAAYSMASDLGGVLGPLVAGAIVDAAGFGWAFGITAGLLAIATLAWSLVSDSRRIAA</sequence>
<name>A0A939MME2_9MICO</name>
<feature type="transmembrane region" description="Helical" evidence="7">
    <location>
        <begin position="256"/>
        <end position="274"/>
    </location>
</feature>
<comment type="subcellular location">
    <subcellularLocation>
        <location evidence="1">Cell membrane</location>
        <topology evidence="1">Multi-pass membrane protein</topology>
    </subcellularLocation>
</comment>
<dbReference type="InterPro" id="IPR011701">
    <property type="entry name" value="MFS"/>
</dbReference>
<feature type="transmembrane region" description="Helical" evidence="7">
    <location>
        <begin position="51"/>
        <end position="73"/>
    </location>
</feature>
<dbReference type="PRINTS" id="PR01035">
    <property type="entry name" value="TCRTETA"/>
</dbReference>
<reference evidence="9" key="1">
    <citation type="submission" date="2021-03" db="EMBL/GenBank/DDBJ databases">
        <title>Leucobacter chromiisoli sp. nov., isolated from chromium-containing soil of chemical plant.</title>
        <authorList>
            <person name="Xu Z."/>
        </authorList>
    </citation>
    <scope>NUCLEOTIDE SEQUENCE</scope>
    <source>
        <strain evidence="9">S27</strain>
    </source>
</reference>
<dbReference type="GO" id="GO:0005886">
    <property type="term" value="C:plasma membrane"/>
    <property type="evidence" value="ECO:0007669"/>
    <property type="project" value="UniProtKB-SubCell"/>
</dbReference>
<dbReference type="Proteomes" id="UP000664382">
    <property type="component" value="Unassembled WGS sequence"/>
</dbReference>
<dbReference type="GO" id="GO:0022857">
    <property type="term" value="F:transmembrane transporter activity"/>
    <property type="evidence" value="ECO:0007669"/>
    <property type="project" value="InterPro"/>
</dbReference>
<keyword evidence="4 7" id="KW-0812">Transmembrane</keyword>
<gene>
    <name evidence="9" type="ORF">J4H92_13270</name>
</gene>
<feature type="transmembrane region" description="Helical" evidence="7">
    <location>
        <begin position="85"/>
        <end position="102"/>
    </location>
</feature>
<dbReference type="Gene3D" id="1.20.1720.10">
    <property type="entry name" value="Multidrug resistance protein D"/>
    <property type="match status" value="1"/>
</dbReference>
<dbReference type="PROSITE" id="PS50850">
    <property type="entry name" value="MFS"/>
    <property type="match status" value="1"/>
</dbReference>
<protein>
    <submittedName>
        <fullName evidence="9">MFS transporter</fullName>
    </submittedName>
</protein>
<feature type="transmembrane region" description="Helical" evidence="7">
    <location>
        <begin position="221"/>
        <end position="250"/>
    </location>
</feature>
<feature type="transmembrane region" description="Helical" evidence="7">
    <location>
        <begin position="286"/>
        <end position="302"/>
    </location>
</feature>
<feature type="transmembrane region" description="Helical" evidence="7">
    <location>
        <begin position="308"/>
        <end position="325"/>
    </location>
</feature>
<proteinExistence type="predicted"/>
<comment type="caution">
    <text evidence="9">The sequence shown here is derived from an EMBL/GenBank/DDBJ whole genome shotgun (WGS) entry which is preliminary data.</text>
</comment>
<keyword evidence="3" id="KW-1003">Cell membrane</keyword>
<dbReference type="Gene3D" id="1.20.1250.20">
    <property type="entry name" value="MFS general substrate transporter like domains"/>
    <property type="match status" value="1"/>
</dbReference>
<dbReference type="InterPro" id="IPR036259">
    <property type="entry name" value="MFS_trans_sf"/>
</dbReference>
<evidence type="ECO:0000313" key="9">
    <source>
        <dbReference type="EMBL" id="MBO1902915.1"/>
    </source>
</evidence>
<feature type="transmembrane region" description="Helical" evidence="7">
    <location>
        <begin position="18"/>
        <end position="39"/>
    </location>
</feature>
<dbReference type="Pfam" id="PF07690">
    <property type="entry name" value="MFS_1"/>
    <property type="match status" value="1"/>
</dbReference>
<evidence type="ECO:0000313" key="10">
    <source>
        <dbReference type="Proteomes" id="UP000664382"/>
    </source>
</evidence>
<dbReference type="EMBL" id="JAGDYM010000015">
    <property type="protein sequence ID" value="MBO1902915.1"/>
    <property type="molecule type" value="Genomic_DNA"/>
</dbReference>
<feature type="transmembrane region" description="Helical" evidence="7">
    <location>
        <begin position="373"/>
        <end position="394"/>
    </location>
</feature>
<dbReference type="PANTHER" id="PTHR23517:SF3">
    <property type="entry name" value="INTEGRAL MEMBRANE TRANSPORT PROTEIN"/>
    <property type="match status" value="1"/>
</dbReference>
<feature type="transmembrane region" description="Helical" evidence="7">
    <location>
        <begin position="108"/>
        <end position="130"/>
    </location>
</feature>
<organism evidence="9 10">
    <name type="scientific">Leucobacter weissii</name>
    <dbReference type="NCBI Taxonomy" id="1983706"/>
    <lineage>
        <taxon>Bacteria</taxon>
        <taxon>Bacillati</taxon>
        <taxon>Actinomycetota</taxon>
        <taxon>Actinomycetes</taxon>
        <taxon>Micrococcales</taxon>
        <taxon>Microbacteriaceae</taxon>
        <taxon>Leucobacter</taxon>
    </lineage>
</organism>
<keyword evidence="6 7" id="KW-0472">Membrane</keyword>
<dbReference type="CDD" id="cd17325">
    <property type="entry name" value="MFS_MdtG_SLC18_like"/>
    <property type="match status" value="1"/>
</dbReference>
<feature type="transmembrane region" description="Helical" evidence="7">
    <location>
        <begin position="142"/>
        <end position="166"/>
    </location>
</feature>
<keyword evidence="5 7" id="KW-1133">Transmembrane helix</keyword>
<evidence type="ECO:0000256" key="6">
    <source>
        <dbReference type="ARBA" id="ARBA00023136"/>
    </source>
</evidence>
<dbReference type="InterPro" id="IPR020846">
    <property type="entry name" value="MFS_dom"/>
</dbReference>
<keyword evidence="10" id="KW-1185">Reference proteome</keyword>
<evidence type="ECO:0000256" key="1">
    <source>
        <dbReference type="ARBA" id="ARBA00004651"/>
    </source>
</evidence>
<evidence type="ECO:0000256" key="2">
    <source>
        <dbReference type="ARBA" id="ARBA00022448"/>
    </source>
</evidence>
<evidence type="ECO:0000256" key="4">
    <source>
        <dbReference type="ARBA" id="ARBA00022692"/>
    </source>
</evidence>
<evidence type="ECO:0000256" key="5">
    <source>
        <dbReference type="ARBA" id="ARBA00022989"/>
    </source>
</evidence>
<dbReference type="AlphaFoldDB" id="A0A939MME2"/>
<evidence type="ECO:0000259" key="8">
    <source>
        <dbReference type="PROSITE" id="PS50850"/>
    </source>
</evidence>
<accession>A0A939MME2</accession>
<dbReference type="SUPFAM" id="SSF103473">
    <property type="entry name" value="MFS general substrate transporter"/>
    <property type="match status" value="1"/>
</dbReference>
<dbReference type="InterPro" id="IPR050171">
    <property type="entry name" value="MFS_Transporters"/>
</dbReference>
<evidence type="ECO:0000256" key="3">
    <source>
        <dbReference type="ARBA" id="ARBA00022475"/>
    </source>
</evidence>
<feature type="domain" description="Major facilitator superfamily (MFS) profile" evidence="8">
    <location>
        <begin position="17"/>
        <end position="399"/>
    </location>
</feature>
<feature type="transmembrane region" description="Helical" evidence="7">
    <location>
        <begin position="172"/>
        <end position="190"/>
    </location>
</feature>
<evidence type="ECO:0000256" key="7">
    <source>
        <dbReference type="SAM" id="Phobius"/>
    </source>
</evidence>
<dbReference type="PANTHER" id="PTHR23517">
    <property type="entry name" value="RESISTANCE PROTEIN MDTM, PUTATIVE-RELATED-RELATED"/>
    <property type="match status" value="1"/>
</dbReference>